<dbReference type="Pfam" id="PF04277">
    <property type="entry name" value="OAD_gamma"/>
    <property type="match status" value="1"/>
</dbReference>
<keyword evidence="4 6" id="KW-1133">Transmembrane helix</keyword>
<evidence type="ECO:0000256" key="5">
    <source>
        <dbReference type="ARBA" id="ARBA00023136"/>
    </source>
</evidence>
<feature type="transmembrane region" description="Helical" evidence="6">
    <location>
        <begin position="12"/>
        <end position="40"/>
    </location>
</feature>
<dbReference type="InterPro" id="IPR005899">
    <property type="entry name" value="Na_pump_deCOase"/>
</dbReference>
<dbReference type="Proteomes" id="UP000824072">
    <property type="component" value="Unassembled WGS sequence"/>
</dbReference>
<comment type="caution">
    <text evidence="7">The sequence shown here is derived from an EMBL/GenBank/DDBJ whole genome shotgun (WGS) entry which is preliminary data.</text>
</comment>
<protein>
    <submittedName>
        <fullName evidence="7">OadG family protein</fullName>
    </submittedName>
</protein>
<dbReference type="AlphaFoldDB" id="A0A9D1I9R7"/>
<proteinExistence type="predicted"/>
<reference evidence="7" key="2">
    <citation type="journal article" date="2021" name="PeerJ">
        <title>Extensive microbial diversity within the chicken gut microbiome revealed by metagenomics and culture.</title>
        <authorList>
            <person name="Gilroy R."/>
            <person name="Ravi A."/>
            <person name="Getino M."/>
            <person name="Pursley I."/>
            <person name="Horton D.L."/>
            <person name="Alikhan N.F."/>
            <person name="Baker D."/>
            <person name="Gharbi K."/>
            <person name="Hall N."/>
            <person name="Watson M."/>
            <person name="Adriaenssens E.M."/>
            <person name="Foster-Nyarko E."/>
            <person name="Jarju S."/>
            <person name="Secka A."/>
            <person name="Antonio M."/>
            <person name="Oren A."/>
            <person name="Chaudhuri R.R."/>
            <person name="La Ragione R."/>
            <person name="Hildebrand F."/>
            <person name="Pallen M.J."/>
        </authorList>
    </citation>
    <scope>NUCLEOTIDE SEQUENCE</scope>
    <source>
        <strain evidence="7">ChiHcec3-11533</strain>
    </source>
</reference>
<dbReference type="GO" id="GO:0005886">
    <property type="term" value="C:plasma membrane"/>
    <property type="evidence" value="ECO:0007669"/>
    <property type="project" value="UniProtKB-SubCell"/>
</dbReference>
<evidence type="ECO:0000256" key="2">
    <source>
        <dbReference type="ARBA" id="ARBA00022475"/>
    </source>
</evidence>
<keyword evidence="3 6" id="KW-0812">Transmembrane</keyword>
<gene>
    <name evidence="7" type="ORF">IAB02_01025</name>
</gene>
<comment type="subcellular location">
    <subcellularLocation>
        <location evidence="1">Cell membrane</location>
    </subcellularLocation>
</comment>
<evidence type="ECO:0000256" key="4">
    <source>
        <dbReference type="ARBA" id="ARBA00022989"/>
    </source>
</evidence>
<dbReference type="GO" id="GO:0015081">
    <property type="term" value="F:sodium ion transmembrane transporter activity"/>
    <property type="evidence" value="ECO:0007669"/>
    <property type="project" value="InterPro"/>
</dbReference>
<evidence type="ECO:0000256" key="3">
    <source>
        <dbReference type="ARBA" id="ARBA00022692"/>
    </source>
</evidence>
<keyword evidence="5 6" id="KW-0472">Membrane</keyword>
<accession>A0A9D1I9R7</accession>
<evidence type="ECO:0000256" key="1">
    <source>
        <dbReference type="ARBA" id="ARBA00004236"/>
    </source>
</evidence>
<evidence type="ECO:0000313" key="8">
    <source>
        <dbReference type="Proteomes" id="UP000824072"/>
    </source>
</evidence>
<dbReference type="GO" id="GO:0036376">
    <property type="term" value="P:sodium ion export across plasma membrane"/>
    <property type="evidence" value="ECO:0007669"/>
    <property type="project" value="InterPro"/>
</dbReference>
<dbReference type="EMBL" id="DVMU01000024">
    <property type="protein sequence ID" value="HIU33120.1"/>
    <property type="molecule type" value="Genomic_DNA"/>
</dbReference>
<organism evidence="7 8">
    <name type="scientific">Candidatus Pullichristensenella excrementigallinarum</name>
    <dbReference type="NCBI Taxonomy" id="2840907"/>
    <lineage>
        <taxon>Bacteria</taxon>
        <taxon>Bacillati</taxon>
        <taxon>Bacillota</taxon>
        <taxon>Clostridia</taxon>
        <taxon>Candidatus Pullichristensenella</taxon>
    </lineage>
</organism>
<keyword evidence="2" id="KW-1003">Cell membrane</keyword>
<sequence length="120" mass="12885">MNNFLSVLVESGWVTLIGLFIVFLGLIILVLCIFAMNALFQERKSKKAEPESVPAPAPAPAPVPTAPAPVVEEGIAPETVCAIAAAIAAMDGSNKSLVIRSIHRASAWKRVARNEQVYRF</sequence>
<evidence type="ECO:0000256" key="6">
    <source>
        <dbReference type="SAM" id="Phobius"/>
    </source>
</evidence>
<reference evidence="7" key="1">
    <citation type="submission" date="2020-10" db="EMBL/GenBank/DDBJ databases">
        <authorList>
            <person name="Gilroy R."/>
        </authorList>
    </citation>
    <scope>NUCLEOTIDE SEQUENCE</scope>
    <source>
        <strain evidence="7">ChiHcec3-11533</strain>
    </source>
</reference>
<evidence type="ECO:0000313" key="7">
    <source>
        <dbReference type="EMBL" id="HIU33120.1"/>
    </source>
</evidence>
<dbReference type="NCBIfam" id="TIGR01195">
    <property type="entry name" value="oadG_fam"/>
    <property type="match status" value="1"/>
</dbReference>
<name>A0A9D1I9R7_9FIRM</name>